<feature type="domain" description="Polysaccharide pyruvyl transferase" evidence="1">
    <location>
        <begin position="67"/>
        <end position="331"/>
    </location>
</feature>
<reference evidence="2 3" key="1">
    <citation type="submission" date="2016-10" db="EMBL/GenBank/DDBJ databases">
        <authorList>
            <person name="de Groot N.N."/>
        </authorList>
    </citation>
    <scope>NUCLEOTIDE SEQUENCE [LARGE SCALE GENOMIC DNA]</scope>
    <source>
        <strain evidence="2 3">DSM 14789</strain>
    </source>
</reference>
<proteinExistence type="predicted"/>
<dbReference type="EMBL" id="FNGI01000001">
    <property type="protein sequence ID" value="SDK80311.1"/>
    <property type="molecule type" value="Genomic_DNA"/>
</dbReference>
<dbReference type="RefSeq" id="WP_089724533.1">
    <property type="nucleotide sequence ID" value="NZ_FNGI01000001.1"/>
</dbReference>
<accession>A0A1G9EW14</accession>
<name>A0A1G9EW14_9GAMM</name>
<dbReference type="STRING" id="119000.SAMN05661010_00137"/>
<keyword evidence="2" id="KW-0808">Transferase</keyword>
<dbReference type="PANTHER" id="PTHR36836:SF1">
    <property type="entry name" value="COLANIC ACID BIOSYNTHESIS PROTEIN WCAK"/>
    <property type="match status" value="1"/>
</dbReference>
<evidence type="ECO:0000313" key="2">
    <source>
        <dbReference type="EMBL" id="SDK80311.1"/>
    </source>
</evidence>
<dbReference type="AlphaFoldDB" id="A0A1G9EW14"/>
<sequence>MEICLVNDTSDDNNWGAKATSFALRELIGIAGGYVGSTIYQHRISAPHKSDIKKFSEDLESAELTSEDRDVLDVAPRSWSEFECSAQRVMCGEIFEEIKTAINQCDVVLINGEGCIYDRTRQSRMIYFIAFLAKKYLGKVTALVNHSVVLNDSILLEIAHHVNPMLDDVVFREPDSALACQEGHGRIAADAAYFSPSLSAENNTHDVHAKSLKKLLDSTESFDPMKPYVCVGGGSVYFRGLRPGFDPIPGLVSLCEKLRQKVGQVLLTASSGKDMHLMGSVSQELELPLIKNSASTQQAIDVLGNAQAYIGARWHPSIFAHIGGVPVIAISKHTPKMDAFMKQAGMKPVRFDPFSLESQAEGIVNEVENYIAEGEVFRKKFREGALRLKELSKENVRVLQEYSNYN</sequence>
<dbReference type="GO" id="GO:0016740">
    <property type="term" value="F:transferase activity"/>
    <property type="evidence" value="ECO:0007669"/>
    <property type="project" value="UniProtKB-KW"/>
</dbReference>
<dbReference type="InterPro" id="IPR007345">
    <property type="entry name" value="Polysacch_pyruvyl_Trfase"/>
</dbReference>
<dbReference type="PANTHER" id="PTHR36836">
    <property type="entry name" value="COLANIC ACID BIOSYNTHESIS PROTEIN WCAK"/>
    <property type="match status" value="1"/>
</dbReference>
<dbReference type="OrthoDB" id="1123495at2"/>
<protein>
    <submittedName>
        <fullName evidence="2">Polysaccharide pyruvyl transferase family protein WcaK</fullName>
    </submittedName>
</protein>
<evidence type="ECO:0000313" key="3">
    <source>
        <dbReference type="Proteomes" id="UP000198654"/>
    </source>
</evidence>
<organism evidence="2 3">
    <name type="scientific">Modicisalibacter muralis</name>
    <dbReference type="NCBI Taxonomy" id="119000"/>
    <lineage>
        <taxon>Bacteria</taxon>
        <taxon>Pseudomonadati</taxon>
        <taxon>Pseudomonadota</taxon>
        <taxon>Gammaproteobacteria</taxon>
        <taxon>Oceanospirillales</taxon>
        <taxon>Halomonadaceae</taxon>
        <taxon>Modicisalibacter</taxon>
    </lineage>
</organism>
<dbReference type="Pfam" id="PF04230">
    <property type="entry name" value="PS_pyruv_trans"/>
    <property type="match status" value="1"/>
</dbReference>
<dbReference type="Proteomes" id="UP000198654">
    <property type="component" value="Unassembled WGS sequence"/>
</dbReference>
<keyword evidence="3" id="KW-1185">Reference proteome</keyword>
<gene>
    <name evidence="2" type="ORF">SAMN05661010_00137</name>
</gene>
<evidence type="ECO:0000259" key="1">
    <source>
        <dbReference type="Pfam" id="PF04230"/>
    </source>
</evidence>